<proteinExistence type="predicted"/>
<accession>A0ABD1M6D1</accession>
<reference evidence="2 3" key="1">
    <citation type="submission" date="2024-08" db="EMBL/GenBank/DDBJ databases">
        <title>Insights into the chromosomal genome structure of Flemingia macrophylla.</title>
        <authorList>
            <person name="Ding Y."/>
            <person name="Zhao Y."/>
            <person name="Bi W."/>
            <person name="Wu M."/>
            <person name="Zhao G."/>
            <person name="Gong Y."/>
            <person name="Li W."/>
            <person name="Zhang P."/>
        </authorList>
    </citation>
    <scope>NUCLEOTIDE SEQUENCE [LARGE SCALE GENOMIC DNA]</scope>
    <source>
        <strain evidence="2">DYQJB</strain>
        <tissue evidence="2">Leaf</tissue>
    </source>
</reference>
<feature type="compositionally biased region" description="Basic and acidic residues" evidence="1">
    <location>
        <begin position="10"/>
        <end position="26"/>
    </location>
</feature>
<evidence type="ECO:0000313" key="2">
    <source>
        <dbReference type="EMBL" id="KAL2331217.1"/>
    </source>
</evidence>
<dbReference type="Proteomes" id="UP001603857">
    <property type="component" value="Unassembled WGS sequence"/>
</dbReference>
<dbReference type="AlphaFoldDB" id="A0ABD1M6D1"/>
<name>A0ABD1M6D1_9FABA</name>
<sequence>MNGSSAHDPQLAEEKKNGARRQESNDPRYGVASGFRSNALDAALSPLAAASLATEERGDALFKRAELNISLSQRKHIDSAVAVLKTETVEPLQPRRRLPSLENAVVGECHRWRMQARKKAISSSFSRLFTSAPHLSEVFETRVSCTMLYWKRVHDSTCHQNIYWSKVIVTGNIIFILPAPSSINKERQNTIVKSALAYN</sequence>
<protein>
    <submittedName>
        <fullName evidence="2">Uncharacterized protein</fullName>
    </submittedName>
</protein>
<comment type="caution">
    <text evidence="2">The sequence shown here is derived from an EMBL/GenBank/DDBJ whole genome shotgun (WGS) entry which is preliminary data.</text>
</comment>
<evidence type="ECO:0000256" key="1">
    <source>
        <dbReference type="SAM" id="MobiDB-lite"/>
    </source>
</evidence>
<dbReference type="EMBL" id="JBGMDY010000006">
    <property type="protein sequence ID" value="KAL2331217.1"/>
    <property type="molecule type" value="Genomic_DNA"/>
</dbReference>
<evidence type="ECO:0000313" key="3">
    <source>
        <dbReference type="Proteomes" id="UP001603857"/>
    </source>
</evidence>
<keyword evidence="3" id="KW-1185">Reference proteome</keyword>
<gene>
    <name evidence="2" type="ORF">Fmac_018798</name>
</gene>
<organism evidence="2 3">
    <name type="scientific">Flemingia macrophylla</name>
    <dbReference type="NCBI Taxonomy" id="520843"/>
    <lineage>
        <taxon>Eukaryota</taxon>
        <taxon>Viridiplantae</taxon>
        <taxon>Streptophyta</taxon>
        <taxon>Embryophyta</taxon>
        <taxon>Tracheophyta</taxon>
        <taxon>Spermatophyta</taxon>
        <taxon>Magnoliopsida</taxon>
        <taxon>eudicotyledons</taxon>
        <taxon>Gunneridae</taxon>
        <taxon>Pentapetalae</taxon>
        <taxon>rosids</taxon>
        <taxon>fabids</taxon>
        <taxon>Fabales</taxon>
        <taxon>Fabaceae</taxon>
        <taxon>Papilionoideae</taxon>
        <taxon>50 kb inversion clade</taxon>
        <taxon>NPAAA clade</taxon>
        <taxon>indigoferoid/millettioid clade</taxon>
        <taxon>Phaseoleae</taxon>
        <taxon>Flemingia</taxon>
    </lineage>
</organism>
<feature type="region of interest" description="Disordered" evidence="1">
    <location>
        <begin position="1"/>
        <end position="32"/>
    </location>
</feature>